<feature type="signal peptide" evidence="5">
    <location>
        <begin position="1"/>
        <end position="22"/>
    </location>
</feature>
<keyword evidence="2 5" id="KW-0732">Signal</keyword>
<evidence type="ECO:0000256" key="3">
    <source>
        <dbReference type="ARBA" id="ARBA00022801"/>
    </source>
</evidence>
<dbReference type="InterPro" id="IPR001087">
    <property type="entry name" value="GDSL"/>
</dbReference>
<comment type="similarity">
    <text evidence="1">Belongs to the 'GDSL' lipolytic enzyme family.</text>
</comment>
<dbReference type="EMBL" id="JAXQNO010000017">
    <property type="protein sequence ID" value="KAK4779004.1"/>
    <property type="molecule type" value="Genomic_DNA"/>
</dbReference>
<keyword evidence="7" id="KW-1185">Reference proteome</keyword>
<dbReference type="Pfam" id="PF00657">
    <property type="entry name" value="Lipase_GDSL"/>
    <property type="match status" value="1"/>
</dbReference>
<evidence type="ECO:0000256" key="5">
    <source>
        <dbReference type="SAM" id="SignalP"/>
    </source>
</evidence>
<sequence length="401" mass="43676">MSLLLSLQLLLLFLLTISSLIACGLQVQAPAQQSRGRPFHKIYAFGDSFTDTGNTGNANGPSGFGHVSNPPYGMTFFHHPTNRYSDGRLVIDFVAEALSLPYLPPYRNVVVDTSKGGPGSRISGTSSSSGGVNFAVAGSTAINHDFFVKNNLTLDMTPESILTQLVWFNRYLEGNEGCKGAAYSRPCEVAFREALVWVGEIGVNDYAYTIGSSVAWDTVQKLAIDTVVAFLDSLLRMGARYMVVQGLPPTGCLPLAMFLAGEDEKDDIGCVKRANDQTGAHNTVLQLKLNHLRNKYPRALILYADYWNAYRAVMKSPPSRYGFTERFKACCGSSDSPYNFSPFATCGTPSARACQKPSQYINWDGVHLTEAMYGVVSNMFLTGNFSHPPFNSLLASAAIDN</sequence>
<evidence type="ECO:0000256" key="1">
    <source>
        <dbReference type="ARBA" id="ARBA00008668"/>
    </source>
</evidence>
<dbReference type="PANTHER" id="PTHR22835:SF557">
    <property type="entry name" value="LIPASE_HYDROLASE FAMILY PROTEIN, PUTATIVE, EXPRESSED-RELATED"/>
    <property type="match status" value="1"/>
</dbReference>
<dbReference type="CDD" id="cd01837">
    <property type="entry name" value="SGNH_plant_lipase_like"/>
    <property type="match status" value="1"/>
</dbReference>
<dbReference type="PANTHER" id="PTHR22835">
    <property type="entry name" value="ZINC FINGER FYVE DOMAIN CONTAINING PROTEIN"/>
    <property type="match status" value="1"/>
</dbReference>
<evidence type="ECO:0000256" key="4">
    <source>
        <dbReference type="ARBA" id="ARBA00023180"/>
    </source>
</evidence>
<feature type="chain" id="PRO_5042984919" description="GDSL esterase/lipase" evidence="5">
    <location>
        <begin position="23"/>
        <end position="401"/>
    </location>
</feature>
<dbReference type="AlphaFoldDB" id="A0AAN7L6S8"/>
<evidence type="ECO:0000313" key="6">
    <source>
        <dbReference type="EMBL" id="KAK4779004.1"/>
    </source>
</evidence>
<organism evidence="6 7">
    <name type="scientific">Trapa natans</name>
    <name type="common">Water chestnut</name>
    <dbReference type="NCBI Taxonomy" id="22666"/>
    <lineage>
        <taxon>Eukaryota</taxon>
        <taxon>Viridiplantae</taxon>
        <taxon>Streptophyta</taxon>
        <taxon>Embryophyta</taxon>
        <taxon>Tracheophyta</taxon>
        <taxon>Spermatophyta</taxon>
        <taxon>Magnoliopsida</taxon>
        <taxon>eudicotyledons</taxon>
        <taxon>Gunneridae</taxon>
        <taxon>Pentapetalae</taxon>
        <taxon>rosids</taxon>
        <taxon>malvids</taxon>
        <taxon>Myrtales</taxon>
        <taxon>Lythraceae</taxon>
        <taxon>Trapa</taxon>
    </lineage>
</organism>
<dbReference type="GO" id="GO:0016788">
    <property type="term" value="F:hydrolase activity, acting on ester bonds"/>
    <property type="evidence" value="ECO:0007669"/>
    <property type="project" value="InterPro"/>
</dbReference>
<keyword evidence="3" id="KW-0378">Hydrolase</keyword>
<reference evidence="6 7" key="1">
    <citation type="journal article" date="2023" name="Hortic Res">
        <title>Pangenome of water caltrop reveals structural variations and asymmetric subgenome divergence after allopolyploidization.</title>
        <authorList>
            <person name="Zhang X."/>
            <person name="Chen Y."/>
            <person name="Wang L."/>
            <person name="Yuan Y."/>
            <person name="Fang M."/>
            <person name="Shi L."/>
            <person name="Lu R."/>
            <person name="Comes H.P."/>
            <person name="Ma Y."/>
            <person name="Chen Y."/>
            <person name="Huang G."/>
            <person name="Zhou Y."/>
            <person name="Zheng Z."/>
            <person name="Qiu Y."/>
        </authorList>
    </citation>
    <scope>NUCLEOTIDE SEQUENCE [LARGE SCALE GENOMIC DNA]</scope>
    <source>
        <strain evidence="6">F231</strain>
    </source>
</reference>
<gene>
    <name evidence="6" type="ORF">SAY86_006532</name>
</gene>
<proteinExistence type="inferred from homology"/>
<accession>A0AAN7L6S8</accession>
<dbReference type="InterPro" id="IPR036514">
    <property type="entry name" value="SGNH_hydro_sf"/>
</dbReference>
<keyword evidence="4" id="KW-0325">Glycoprotein</keyword>
<evidence type="ECO:0000313" key="7">
    <source>
        <dbReference type="Proteomes" id="UP001346149"/>
    </source>
</evidence>
<evidence type="ECO:0000256" key="2">
    <source>
        <dbReference type="ARBA" id="ARBA00022729"/>
    </source>
</evidence>
<comment type="caution">
    <text evidence="6">The sequence shown here is derived from an EMBL/GenBank/DDBJ whole genome shotgun (WGS) entry which is preliminary data.</text>
</comment>
<dbReference type="SUPFAM" id="SSF52266">
    <property type="entry name" value="SGNH hydrolase"/>
    <property type="match status" value="1"/>
</dbReference>
<evidence type="ECO:0008006" key="8">
    <source>
        <dbReference type="Google" id="ProtNLM"/>
    </source>
</evidence>
<dbReference type="Gene3D" id="3.40.50.1110">
    <property type="entry name" value="SGNH hydrolase"/>
    <property type="match status" value="1"/>
</dbReference>
<dbReference type="InterPro" id="IPR035669">
    <property type="entry name" value="SGNH_plant_lipase-like"/>
</dbReference>
<dbReference type="Proteomes" id="UP001346149">
    <property type="component" value="Unassembled WGS sequence"/>
</dbReference>
<name>A0AAN7L6S8_TRANT</name>
<protein>
    <recommendedName>
        <fullName evidence="8">GDSL esterase/lipase</fullName>
    </recommendedName>
</protein>